<evidence type="ECO:0000256" key="1">
    <source>
        <dbReference type="ARBA" id="ARBA00004141"/>
    </source>
</evidence>
<keyword evidence="9" id="KW-1185">Reference proteome</keyword>
<evidence type="ECO:0000256" key="5">
    <source>
        <dbReference type="ARBA" id="ARBA00023136"/>
    </source>
</evidence>
<feature type="transmembrane region" description="Helical" evidence="6">
    <location>
        <begin position="137"/>
        <end position="158"/>
    </location>
</feature>
<evidence type="ECO:0000256" key="4">
    <source>
        <dbReference type="ARBA" id="ARBA00022989"/>
    </source>
</evidence>
<evidence type="ECO:0000256" key="2">
    <source>
        <dbReference type="ARBA" id="ARBA00007742"/>
    </source>
</evidence>
<protein>
    <recommendedName>
        <fullName evidence="7">3-oxo-5-alpha-steroid 4-dehydrogenase C-terminal domain-containing protein</fullName>
    </recommendedName>
</protein>
<evidence type="ECO:0000313" key="8">
    <source>
        <dbReference type="EMBL" id="KAG2202133.1"/>
    </source>
</evidence>
<feature type="transmembrane region" description="Helical" evidence="6">
    <location>
        <begin position="53"/>
        <end position="73"/>
    </location>
</feature>
<dbReference type="PROSITE" id="PS50244">
    <property type="entry name" value="S5A_REDUCTASE"/>
    <property type="match status" value="1"/>
</dbReference>
<dbReference type="InterPro" id="IPR039357">
    <property type="entry name" value="SRD5A/TECR"/>
</dbReference>
<evidence type="ECO:0000259" key="7">
    <source>
        <dbReference type="Pfam" id="PF02544"/>
    </source>
</evidence>
<name>A0A8H7V3M6_9FUNG</name>
<gene>
    <name evidence="8" type="ORF">INT47_008105</name>
</gene>
<keyword evidence="3 6" id="KW-0812">Transmembrane</keyword>
<keyword evidence="4 6" id="KW-1133">Transmembrane helix</keyword>
<reference evidence="8" key="1">
    <citation type="submission" date="2020-12" db="EMBL/GenBank/DDBJ databases">
        <title>Metabolic potential, ecology and presence of endohyphal bacteria is reflected in genomic diversity of Mucoromycotina.</title>
        <authorList>
            <person name="Muszewska A."/>
            <person name="Okrasinska A."/>
            <person name="Steczkiewicz K."/>
            <person name="Drgas O."/>
            <person name="Orlowska M."/>
            <person name="Perlinska-Lenart U."/>
            <person name="Aleksandrzak-Piekarczyk T."/>
            <person name="Szatraj K."/>
            <person name="Zielenkiewicz U."/>
            <person name="Pilsyk S."/>
            <person name="Malc E."/>
            <person name="Mieczkowski P."/>
            <person name="Kruszewska J.S."/>
            <person name="Biernat P."/>
            <person name="Pawlowska J."/>
        </authorList>
    </citation>
    <scope>NUCLEOTIDE SEQUENCE</scope>
    <source>
        <strain evidence="8">WA0000017839</strain>
    </source>
</reference>
<keyword evidence="5 6" id="KW-0472">Membrane</keyword>
<dbReference type="EMBL" id="JAEPRD010000064">
    <property type="protein sequence ID" value="KAG2202133.1"/>
    <property type="molecule type" value="Genomic_DNA"/>
</dbReference>
<feature type="transmembrane region" description="Helical" evidence="6">
    <location>
        <begin position="179"/>
        <end position="207"/>
    </location>
</feature>
<dbReference type="GO" id="GO:0016627">
    <property type="term" value="F:oxidoreductase activity, acting on the CH-CH group of donors"/>
    <property type="evidence" value="ECO:0007669"/>
    <property type="project" value="InterPro"/>
</dbReference>
<dbReference type="PANTHER" id="PTHR10556">
    <property type="entry name" value="3-OXO-5-ALPHA-STEROID 4-DEHYDROGENASE"/>
    <property type="match status" value="1"/>
</dbReference>
<dbReference type="InterPro" id="IPR001104">
    <property type="entry name" value="3-oxo-5_a-steroid_4-DH_C"/>
</dbReference>
<dbReference type="GO" id="GO:0006629">
    <property type="term" value="P:lipid metabolic process"/>
    <property type="evidence" value="ECO:0007669"/>
    <property type="project" value="InterPro"/>
</dbReference>
<feature type="transmembrane region" description="Helical" evidence="6">
    <location>
        <begin position="108"/>
        <end position="131"/>
    </location>
</feature>
<comment type="subcellular location">
    <subcellularLocation>
        <location evidence="1">Membrane</location>
        <topology evidence="1">Multi-pass membrane protein</topology>
    </subcellularLocation>
</comment>
<dbReference type="Pfam" id="PF02544">
    <property type="entry name" value="Steroid_dh"/>
    <property type="match status" value="1"/>
</dbReference>
<accession>A0A8H7V3M6</accession>
<dbReference type="GO" id="GO:0016020">
    <property type="term" value="C:membrane"/>
    <property type="evidence" value="ECO:0007669"/>
    <property type="project" value="UniProtKB-SubCell"/>
</dbReference>
<comment type="similarity">
    <text evidence="2">Belongs to the steroid 5-alpha reductase family.</text>
</comment>
<comment type="caution">
    <text evidence="8">The sequence shown here is derived from an EMBL/GenBank/DDBJ whole genome shotgun (WGS) entry which is preliminary data.</text>
</comment>
<evidence type="ECO:0000256" key="6">
    <source>
        <dbReference type="SAM" id="Phobius"/>
    </source>
</evidence>
<proteinExistence type="inferred from homology"/>
<sequence length="234" mass="26925">MFYYPDWTDTSNVLVTLLIVIGSTCVVLQEYYPDSRMGYSKFNKHSSTNIPSLYGMLVIYVPSFLVSIYILLYQSTTSHLFKISLMSFLHYFKRVYEVLFLHKYSGQAVLKDCLCISSSYIGYAVIVNLFSRKVPHVTGWNECMGIILFVLGESINAYHHTLLRRLRSDGSTKYKVGEIITFIGMVFMTQHFLVLLLQVASAAYLAVRAYNTRAWYQQTFKQIPMRACLLPGVF</sequence>
<evidence type="ECO:0000313" key="9">
    <source>
        <dbReference type="Proteomes" id="UP000603453"/>
    </source>
</evidence>
<feature type="transmembrane region" description="Helical" evidence="6">
    <location>
        <begin position="12"/>
        <end position="32"/>
    </location>
</feature>
<feature type="domain" description="3-oxo-5-alpha-steroid 4-dehydrogenase C-terminal" evidence="7">
    <location>
        <begin position="133"/>
        <end position="234"/>
    </location>
</feature>
<dbReference type="Proteomes" id="UP000603453">
    <property type="component" value="Unassembled WGS sequence"/>
</dbReference>
<dbReference type="PANTHER" id="PTHR10556:SF35">
    <property type="entry name" value="3-OXO-5-ALPHA-STEROID 4-DEHYDROGENASE FAMILY PROTEIN"/>
    <property type="match status" value="1"/>
</dbReference>
<organism evidence="8 9">
    <name type="scientific">Mucor saturninus</name>
    <dbReference type="NCBI Taxonomy" id="64648"/>
    <lineage>
        <taxon>Eukaryota</taxon>
        <taxon>Fungi</taxon>
        <taxon>Fungi incertae sedis</taxon>
        <taxon>Mucoromycota</taxon>
        <taxon>Mucoromycotina</taxon>
        <taxon>Mucoromycetes</taxon>
        <taxon>Mucorales</taxon>
        <taxon>Mucorineae</taxon>
        <taxon>Mucoraceae</taxon>
        <taxon>Mucor</taxon>
    </lineage>
</organism>
<dbReference type="AlphaFoldDB" id="A0A8H7V3M6"/>
<dbReference type="OrthoDB" id="5788137at2759"/>
<evidence type="ECO:0000256" key="3">
    <source>
        <dbReference type="ARBA" id="ARBA00022692"/>
    </source>
</evidence>